<gene>
    <name evidence="3" type="ORF">DWW32_13105</name>
</gene>
<proteinExistence type="predicted"/>
<dbReference type="PANTHER" id="PTHR46401:SF2">
    <property type="entry name" value="GLYCOSYLTRANSFERASE WBBK-RELATED"/>
    <property type="match status" value="1"/>
</dbReference>
<dbReference type="AlphaFoldDB" id="A0A395W873"/>
<dbReference type="CDD" id="cd03801">
    <property type="entry name" value="GT4_PimA-like"/>
    <property type="match status" value="1"/>
</dbReference>
<dbReference type="Proteomes" id="UP000265489">
    <property type="component" value="Unassembled WGS sequence"/>
</dbReference>
<dbReference type="InterPro" id="IPR028098">
    <property type="entry name" value="Glyco_trans_4-like_N"/>
</dbReference>
<dbReference type="SUPFAM" id="SSF53756">
    <property type="entry name" value="UDP-Glycosyltransferase/glycogen phosphorylase"/>
    <property type="match status" value="1"/>
</dbReference>
<evidence type="ECO:0000256" key="1">
    <source>
        <dbReference type="ARBA" id="ARBA00022679"/>
    </source>
</evidence>
<accession>A0A395W873</accession>
<dbReference type="GO" id="GO:0009103">
    <property type="term" value="P:lipopolysaccharide biosynthetic process"/>
    <property type="evidence" value="ECO:0007669"/>
    <property type="project" value="TreeGrafter"/>
</dbReference>
<protein>
    <submittedName>
        <fullName evidence="3">Glycosyltransferase</fullName>
    </submittedName>
</protein>
<reference evidence="3 4" key="1">
    <citation type="submission" date="2018-08" db="EMBL/GenBank/DDBJ databases">
        <title>A genome reference for cultivated species of the human gut microbiota.</title>
        <authorList>
            <person name="Zou Y."/>
            <person name="Xue W."/>
            <person name="Luo G."/>
        </authorList>
    </citation>
    <scope>NUCLEOTIDE SEQUENCE [LARGE SCALE GENOMIC DNA]</scope>
    <source>
        <strain evidence="3 4">AF15-20</strain>
    </source>
</reference>
<dbReference type="RefSeq" id="WP_118326045.1">
    <property type="nucleotide sequence ID" value="NZ_CATXNH010000011.1"/>
</dbReference>
<sequence length="387" mass="44771">MNILHISPYVPSVHATHAGGVCMGKELEYLRQTHNVFVLSFVNDEREEQIVQKEFKGDKQAYFVRSTTFSKGANALKGLNNPVFFSIRNSRQFKKYLMQILKENKIDAIHAEYTAMSQYVWIKKYYPNIQFNVVEHDVTKQSYDRYAKDSTGFKHLYYQWQANLVTKCEKYYLSQCDLIFTLNKKDKRLLNQYYGFKNVETIMPYYGVDFTNVKESIPREKKSICFVGLMNRLENHEAAMRLIQIVKSLPDKDIKLNIIGAHPNEELKSQESNQVHITGFVESIEDEILKNEIAVFPLMLGAGIKLKVLLSAGLGLPVITTSIGAEGIDEDGEYVSLAESDDEFKTLILKYIDDESFRKEKAQKIKEYVIDGFNWSKTESIFDKIYQ</sequence>
<evidence type="ECO:0000259" key="2">
    <source>
        <dbReference type="Pfam" id="PF13439"/>
    </source>
</evidence>
<evidence type="ECO:0000313" key="4">
    <source>
        <dbReference type="Proteomes" id="UP000265489"/>
    </source>
</evidence>
<dbReference type="EMBL" id="QRYQ01000051">
    <property type="protein sequence ID" value="RGU88447.1"/>
    <property type="molecule type" value="Genomic_DNA"/>
</dbReference>
<comment type="caution">
    <text evidence="3">The sequence shown here is derived from an EMBL/GenBank/DDBJ whole genome shotgun (WGS) entry which is preliminary data.</text>
</comment>
<name>A0A395W873_9FIRM</name>
<dbReference type="GeneID" id="66580846"/>
<dbReference type="GO" id="GO:0016757">
    <property type="term" value="F:glycosyltransferase activity"/>
    <property type="evidence" value="ECO:0007669"/>
    <property type="project" value="TreeGrafter"/>
</dbReference>
<feature type="domain" description="Glycosyltransferase subfamily 4-like N-terminal" evidence="2">
    <location>
        <begin position="34"/>
        <end position="202"/>
    </location>
</feature>
<keyword evidence="1 3" id="KW-0808">Transferase</keyword>
<dbReference type="Gene3D" id="3.40.50.2000">
    <property type="entry name" value="Glycogen Phosphorylase B"/>
    <property type="match status" value="2"/>
</dbReference>
<evidence type="ECO:0000313" key="3">
    <source>
        <dbReference type="EMBL" id="RGU88447.1"/>
    </source>
</evidence>
<dbReference type="Pfam" id="PF13692">
    <property type="entry name" value="Glyco_trans_1_4"/>
    <property type="match status" value="1"/>
</dbReference>
<organism evidence="3 4">
    <name type="scientific">Holdemanella biformis</name>
    <dbReference type="NCBI Taxonomy" id="1735"/>
    <lineage>
        <taxon>Bacteria</taxon>
        <taxon>Bacillati</taxon>
        <taxon>Bacillota</taxon>
        <taxon>Erysipelotrichia</taxon>
        <taxon>Erysipelotrichales</taxon>
        <taxon>Erysipelotrichaceae</taxon>
        <taxon>Holdemanella</taxon>
    </lineage>
</organism>
<dbReference type="PANTHER" id="PTHR46401">
    <property type="entry name" value="GLYCOSYLTRANSFERASE WBBK-RELATED"/>
    <property type="match status" value="1"/>
</dbReference>
<dbReference type="Pfam" id="PF13439">
    <property type="entry name" value="Glyco_transf_4"/>
    <property type="match status" value="1"/>
</dbReference>